<name>A0A8S5S8Z9_9VIRU</name>
<sequence length="87" mass="10095">MAGIIAKQPNGLYCRISTIIDAPTHSNMTKQDYIDMCVEKAKEEAESVLENYCYDFDRALTYINYGDNTNMTNEEYEQFIKYCNTKP</sequence>
<dbReference type="EMBL" id="BK032555">
    <property type="protein sequence ID" value="DAF47453.1"/>
    <property type="molecule type" value="Genomic_DNA"/>
</dbReference>
<reference evidence="1" key="1">
    <citation type="journal article" date="2021" name="Proc. Natl. Acad. Sci. U.S.A.">
        <title>A Catalog of Tens of Thousands of Viruses from Human Metagenomes Reveals Hidden Associations with Chronic Diseases.</title>
        <authorList>
            <person name="Tisza M.J."/>
            <person name="Buck C.B."/>
        </authorList>
    </citation>
    <scope>NUCLEOTIDE SEQUENCE</scope>
    <source>
        <strain evidence="1">CtGns7</strain>
    </source>
</reference>
<organism evidence="1">
    <name type="scientific">Phage sp. ctGns7</name>
    <dbReference type="NCBI Taxonomy" id="2828003"/>
    <lineage>
        <taxon>Viruses</taxon>
    </lineage>
</organism>
<proteinExistence type="predicted"/>
<evidence type="ECO:0000313" key="1">
    <source>
        <dbReference type="EMBL" id="DAF47453.1"/>
    </source>
</evidence>
<accession>A0A8S5S8Z9</accession>
<protein>
    <submittedName>
        <fullName evidence="1">Uncharacterized protein</fullName>
    </submittedName>
</protein>